<proteinExistence type="predicted"/>
<dbReference type="Proteomes" id="UP000192758">
    <property type="component" value="Unassembled WGS sequence"/>
</dbReference>
<organism evidence="1 2">
    <name type="scientific">Ecytonucleospora hepatopenaei</name>
    <dbReference type="NCBI Taxonomy" id="646526"/>
    <lineage>
        <taxon>Eukaryota</taxon>
        <taxon>Fungi</taxon>
        <taxon>Fungi incertae sedis</taxon>
        <taxon>Microsporidia</taxon>
        <taxon>Enterocytozoonidae</taxon>
        <taxon>Ecytonucleospora</taxon>
    </lineage>
</organism>
<evidence type="ECO:0000313" key="2">
    <source>
        <dbReference type="Proteomes" id="UP000192758"/>
    </source>
</evidence>
<dbReference type="VEuPathDB" id="MicrosporidiaDB:EHP00_325"/>
<evidence type="ECO:0000313" key="1">
    <source>
        <dbReference type="EMBL" id="OQS55081.1"/>
    </source>
</evidence>
<keyword evidence="2" id="KW-1185">Reference proteome</keyword>
<reference evidence="1 2" key="1">
    <citation type="journal article" date="2017" name="Environ. Microbiol.">
        <title>Decay of the glycolytic pathway and adaptation to intranuclear parasitism within Enterocytozoonidae microsporidia.</title>
        <authorList>
            <person name="Wiredu Boakye D."/>
            <person name="Jaroenlak P."/>
            <person name="Prachumwat A."/>
            <person name="Williams T.A."/>
            <person name="Bateman K.S."/>
            <person name="Itsathitphaisarn O."/>
            <person name="Sritunyalucksana K."/>
            <person name="Paszkiewicz K.H."/>
            <person name="Moore K.A."/>
            <person name="Stentiford G.D."/>
            <person name="Williams B.A."/>
        </authorList>
    </citation>
    <scope>NUCLEOTIDE SEQUENCE [LARGE SCALE GENOMIC DNA]</scope>
    <source>
        <strain evidence="1 2">TH1</strain>
    </source>
</reference>
<dbReference type="AlphaFoldDB" id="A0A1W0E765"/>
<gene>
    <name evidence="1" type="ORF">EHP00_325</name>
</gene>
<sequence>MNVVDYYEEICVELCNGIEGYLSGHLQLSDLYDISFKEFLCRNIEKKKEIEQNLKVSISELLTKMTLEINTIEKYNNQLKAFKHEEVDIDLDEIFAHGMLLGRNRAPPAGAECSQFYTGPFKINKQN</sequence>
<accession>A0A1W0E765</accession>
<dbReference type="EMBL" id="MNPJ01000014">
    <property type="protein sequence ID" value="OQS55081.1"/>
    <property type="molecule type" value="Genomic_DNA"/>
</dbReference>
<name>A0A1W0E765_9MICR</name>
<comment type="caution">
    <text evidence="1">The sequence shown here is derived from an EMBL/GenBank/DDBJ whole genome shotgun (WGS) entry which is preliminary data.</text>
</comment>
<protein>
    <submittedName>
        <fullName evidence="1">Uncharacterized protein</fullName>
    </submittedName>
</protein>